<keyword evidence="1" id="KW-1133">Transmembrane helix</keyword>
<gene>
    <name evidence="2" type="ORF">METZ01_LOCUS83824</name>
</gene>
<feature type="transmembrane region" description="Helical" evidence="1">
    <location>
        <begin position="264"/>
        <end position="282"/>
    </location>
</feature>
<reference evidence="2" key="1">
    <citation type="submission" date="2018-05" db="EMBL/GenBank/DDBJ databases">
        <authorList>
            <person name="Lanie J.A."/>
            <person name="Ng W.-L."/>
            <person name="Kazmierczak K.M."/>
            <person name="Andrzejewski T.M."/>
            <person name="Davidsen T.M."/>
            <person name="Wayne K.J."/>
            <person name="Tettelin H."/>
            <person name="Glass J.I."/>
            <person name="Rusch D."/>
            <person name="Podicherti R."/>
            <person name="Tsui H.-C.T."/>
            <person name="Winkler M.E."/>
        </authorList>
    </citation>
    <scope>NUCLEOTIDE SEQUENCE</scope>
</reference>
<sequence>MYEFLKDIDKRWIFLLMFLSVTIPIYIIAKTGKSFPEVPTVLSEAVFQAVEDLGEGDPVLLSFDFDPASEGELGPMATAFVRHCAEKKVKMYFMALWPVGPQMIDDAIARVIHSDFPSLVYGEDYVNLGFKPGNEGVIKVIVTDMRELYTTDDIGTSINDIPMMKNIHSVQDFDLLINVSAGYAGTKEWVQYGSTPYPDEIKIVAGCTGVQAPLLYPYIPNQLPGLLGAIKGAAEYEKLVIDKYGGNDPDPKYLEAKRRMGPQLVAHLLIILLIILANYIYFVEKKSGVSV</sequence>
<protein>
    <submittedName>
        <fullName evidence="2">Uncharacterized protein</fullName>
    </submittedName>
</protein>
<feature type="transmembrane region" description="Helical" evidence="1">
    <location>
        <begin position="12"/>
        <end position="29"/>
    </location>
</feature>
<dbReference type="AlphaFoldDB" id="A0A381US88"/>
<proteinExistence type="predicted"/>
<organism evidence="2">
    <name type="scientific">marine metagenome</name>
    <dbReference type="NCBI Taxonomy" id="408172"/>
    <lineage>
        <taxon>unclassified sequences</taxon>
        <taxon>metagenomes</taxon>
        <taxon>ecological metagenomes</taxon>
    </lineage>
</organism>
<dbReference type="EMBL" id="UINC01007019">
    <property type="protein sequence ID" value="SVA30970.1"/>
    <property type="molecule type" value="Genomic_DNA"/>
</dbReference>
<keyword evidence="1" id="KW-0812">Transmembrane</keyword>
<evidence type="ECO:0000256" key="1">
    <source>
        <dbReference type="SAM" id="Phobius"/>
    </source>
</evidence>
<accession>A0A381US88</accession>
<name>A0A381US88_9ZZZZ</name>
<keyword evidence="1" id="KW-0472">Membrane</keyword>
<evidence type="ECO:0000313" key="2">
    <source>
        <dbReference type="EMBL" id="SVA30970.1"/>
    </source>
</evidence>